<gene>
    <name evidence="2" type="ORF">PXEA_LOCUS15185</name>
</gene>
<dbReference type="EMBL" id="CAAALY010052887">
    <property type="protein sequence ID" value="VEL21745.1"/>
    <property type="molecule type" value="Genomic_DNA"/>
</dbReference>
<evidence type="ECO:0000313" key="3">
    <source>
        <dbReference type="Proteomes" id="UP000784294"/>
    </source>
</evidence>
<keyword evidence="3" id="KW-1185">Reference proteome</keyword>
<evidence type="ECO:0000256" key="1">
    <source>
        <dbReference type="SAM" id="MobiDB-lite"/>
    </source>
</evidence>
<accession>A0A3S5CHG8</accession>
<reference evidence="2" key="1">
    <citation type="submission" date="2018-11" db="EMBL/GenBank/DDBJ databases">
        <authorList>
            <consortium name="Pathogen Informatics"/>
        </authorList>
    </citation>
    <scope>NUCLEOTIDE SEQUENCE</scope>
</reference>
<name>A0A3S5CHG8_9PLAT</name>
<feature type="region of interest" description="Disordered" evidence="1">
    <location>
        <begin position="57"/>
        <end position="123"/>
    </location>
</feature>
<organism evidence="2 3">
    <name type="scientific">Protopolystoma xenopodis</name>
    <dbReference type="NCBI Taxonomy" id="117903"/>
    <lineage>
        <taxon>Eukaryota</taxon>
        <taxon>Metazoa</taxon>
        <taxon>Spiralia</taxon>
        <taxon>Lophotrochozoa</taxon>
        <taxon>Platyhelminthes</taxon>
        <taxon>Monogenea</taxon>
        <taxon>Polyopisthocotylea</taxon>
        <taxon>Polystomatidea</taxon>
        <taxon>Polystomatidae</taxon>
        <taxon>Protopolystoma</taxon>
    </lineage>
</organism>
<comment type="caution">
    <text evidence="2">The sequence shown here is derived from an EMBL/GenBank/DDBJ whole genome shotgun (WGS) entry which is preliminary data.</text>
</comment>
<feature type="compositionally biased region" description="Basic residues" evidence="1">
    <location>
        <begin position="91"/>
        <end position="101"/>
    </location>
</feature>
<feature type="compositionally biased region" description="Polar residues" evidence="1">
    <location>
        <begin position="57"/>
        <end position="84"/>
    </location>
</feature>
<protein>
    <submittedName>
        <fullName evidence="2">Uncharacterized protein</fullName>
    </submittedName>
</protein>
<dbReference type="Proteomes" id="UP000784294">
    <property type="component" value="Unassembled WGS sequence"/>
</dbReference>
<feature type="region of interest" description="Disordered" evidence="1">
    <location>
        <begin position="146"/>
        <end position="181"/>
    </location>
</feature>
<sequence>MSLDQVDDHSLLPAFGDAEANESPSALKLIKALNPSPRHTWLSELSDHCVAETTTDNFTRQSGLGSSESPRISGALTTSESHASPDSLIRGRGRGRARGRGVRGSWSRGRSVSVGQIPPETGAFSLHSQMTHPEKAESIGLEAASLHGESGPENDKELGVDGPLSGYSQTRPGRPIGSGTCRRGRRELAIVGASSVGPSDLVLSDLEITSARRRRQVNAFHASAQAESTLCTEGAGGLSDPPVGPQMQLELNGGIAGN</sequence>
<feature type="compositionally biased region" description="Low complexity" evidence="1">
    <location>
        <begin position="103"/>
        <end position="115"/>
    </location>
</feature>
<evidence type="ECO:0000313" key="2">
    <source>
        <dbReference type="EMBL" id="VEL21745.1"/>
    </source>
</evidence>
<proteinExistence type="predicted"/>
<dbReference type="AlphaFoldDB" id="A0A3S5CHG8"/>
<feature type="region of interest" description="Disordered" evidence="1">
    <location>
        <begin position="231"/>
        <end position="258"/>
    </location>
</feature>